<dbReference type="CDD" id="cd04301">
    <property type="entry name" value="NAT_SF"/>
    <property type="match status" value="1"/>
</dbReference>
<dbReference type="Gene3D" id="3.40.630.30">
    <property type="match status" value="1"/>
</dbReference>
<dbReference type="AlphaFoldDB" id="A0A1D3L0D4"/>
<dbReference type="RefSeq" id="WP_071906134.1">
    <property type="nucleotide sequence ID" value="NZ_LT607756.1"/>
</dbReference>
<keyword evidence="5" id="KW-1185">Reference proteome</keyword>
<dbReference type="GO" id="GO:0004596">
    <property type="term" value="F:protein-N-terminal amino-acid acetyltransferase activity"/>
    <property type="evidence" value="ECO:0007669"/>
    <property type="project" value="InterPro"/>
</dbReference>
<gene>
    <name evidence="4" type="ORF">MCBB_0427</name>
</gene>
<sequence length="153" mass="18052">MIIREFRRPDIKRVLEIEESSFDDPYPSSVLVEIYNLGAGFLVAQEDNSIVGYIIFWIRFEDEGHIISIAVDKKYRRRGVGSKLVETATEIFQKYNVKKIKLEVRVGNRGAQKFYRHLGFSEKKILEDYYEDLEDAVIMNRELMNPKTPKIWE</sequence>
<evidence type="ECO:0000313" key="5">
    <source>
        <dbReference type="Proteomes" id="UP000094707"/>
    </source>
</evidence>
<dbReference type="SUPFAM" id="SSF55729">
    <property type="entry name" value="Acyl-CoA N-acyltransferases (Nat)"/>
    <property type="match status" value="1"/>
</dbReference>
<dbReference type="PATRIC" id="fig|129848.4.peg.429"/>
<dbReference type="PANTHER" id="PTHR23091">
    <property type="entry name" value="N-TERMINAL ACETYLTRANSFERASE"/>
    <property type="match status" value="1"/>
</dbReference>
<evidence type="ECO:0000259" key="3">
    <source>
        <dbReference type="PROSITE" id="PS51186"/>
    </source>
</evidence>
<dbReference type="EMBL" id="LT607756">
    <property type="protein sequence ID" value="SCG85006.1"/>
    <property type="molecule type" value="Genomic_DNA"/>
</dbReference>
<protein>
    <submittedName>
        <fullName evidence="4">Putative N-acetyltransferase MJ1530</fullName>
        <ecNumber evidence="4">2.3.1.-</ecNumber>
    </submittedName>
</protein>
<dbReference type="Pfam" id="PF00583">
    <property type="entry name" value="Acetyltransf_1"/>
    <property type="match status" value="1"/>
</dbReference>
<dbReference type="InterPro" id="IPR016181">
    <property type="entry name" value="Acyl_CoA_acyltransferase"/>
</dbReference>
<evidence type="ECO:0000256" key="1">
    <source>
        <dbReference type="ARBA" id="ARBA00022679"/>
    </source>
</evidence>
<dbReference type="PANTHER" id="PTHR23091:SF4">
    <property type="entry name" value="N-TERMINAL AMINO-ACID N(ALPHA)-ACETYLTRANSFERASE NATA"/>
    <property type="match status" value="1"/>
</dbReference>
<evidence type="ECO:0000256" key="2">
    <source>
        <dbReference type="ARBA" id="ARBA00023315"/>
    </source>
</evidence>
<feature type="domain" description="N-acetyltransferase" evidence="3">
    <location>
        <begin position="1"/>
        <end position="144"/>
    </location>
</feature>
<dbReference type="InterPro" id="IPR006464">
    <property type="entry name" value="AcTrfase_RimI/Ard1"/>
</dbReference>
<keyword evidence="2 4" id="KW-0012">Acyltransferase</keyword>
<dbReference type="KEGG" id="mcub:MCBB_0427"/>
<dbReference type="STRING" id="118062.MCBB_0427"/>
<keyword evidence="1 4" id="KW-0808">Transferase</keyword>
<dbReference type="OrthoDB" id="43754at2157"/>
<reference evidence="4 5" key="1">
    <citation type="submission" date="2016-08" db="EMBL/GenBank/DDBJ databases">
        <authorList>
            <person name="Seilhamer J.J."/>
        </authorList>
    </citation>
    <scope>NUCLEOTIDE SEQUENCE [LARGE SCALE GENOMIC DNA]</scope>
    <source>
        <strain evidence="4">Buetzberg</strain>
    </source>
</reference>
<evidence type="ECO:0000313" key="4">
    <source>
        <dbReference type="EMBL" id="SCG85006.1"/>
    </source>
</evidence>
<organism evidence="4 5">
    <name type="scientific">Methanobacterium congolense</name>
    <dbReference type="NCBI Taxonomy" id="118062"/>
    <lineage>
        <taxon>Archaea</taxon>
        <taxon>Methanobacteriati</taxon>
        <taxon>Methanobacteriota</taxon>
        <taxon>Methanomada group</taxon>
        <taxon>Methanobacteria</taxon>
        <taxon>Methanobacteriales</taxon>
        <taxon>Methanobacteriaceae</taxon>
        <taxon>Methanobacterium</taxon>
    </lineage>
</organism>
<dbReference type="NCBIfam" id="TIGR01575">
    <property type="entry name" value="rimI"/>
    <property type="match status" value="1"/>
</dbReference>
<dbReference type="InterPro" id="IPR000182">
    <property type="entry name" value="GNAT_dom"/>
</dbReference>
<dbReference type="GO" id="GO:0031415">
    <property type="term" value="C:NatA complex"/>
    <property type="evidence" value="ECO:0007669"/>
    <property type="project" value="InterPro"/>
</dbReference>
<dbReference type="GeneID" id="30411287"/>
<dbReference type="InterPro" id="IPR045047">
    <property type="entry name" value="Ard1-like"/>
</dbReference>
<proteinExistence type="predicted"/>
<dbReference type="PROSITE" id="PS51186">
    <property type="entry name" value="GNAT"/>
    <property type="match status" value="1"/>
</dbReference>
<name>A0A1D3L0D4_9EURY</name>
<accession>A0A1D3L0D4</accession>
<dbReference type="EC" id="2.3.1.-" evidence="4"/>
<dbReference type="Proteomes" id="UP000094707">
    <property type="component" value="Chromosome I"/>
</dbReference>